<dbReference type="EMBL" id="FWZT01000005">
    <property type="protein sequence ID" value="SMF11169.1"/>
    <property type="molecule type" value="Genomic_DNA"/>
</dbReference>
<dbReference type="RefSeq" id="WP_132317569.1">
    <property type="nucleotide sequence ID" value="NZ_FWZT01000005.1"/>
</dbReference>
<name>A0A1Y6BP60_9BACT</name>
<dbReference type="Proteomes" id="UP000192907">
    <property type="component" value="Unassembled WGS sequence"/>
</dbReference>
<dbReference type="AlphaFoldDB" id="A0A1Y6BP60"/>
<dbReference type="OrthoDB" id="5294203at2"/>
<evidence type="ECO:0008006" key="4">
    <source>
        <dbReference type="Google" id="ProtNLM"/>
    </source>
</evidence>
<dbReference type="Pfam" id="PF11736">
    <property type="entry name" value="DUF3299"/>
    <property type="match status" value="1"/>
</dbReference>
<evidence type="ECO:0000313" key="2">
    <source>
        <dbReference type="EMBL" id="SMF11169.1"/>
    </source>
</evidence>
<keyword evidence="3" id="KW-1185">Reference proteome</keyword>
<dbReference type="InterPro" id="IPR021727">
    <property type="entry name" value="DUF3299"/>
</dbReference>
<feature type="region of interest" description="Disordered" evidence="1">
    <location>
        <begin position="42"/>
        <end position="77"/>
    </location>
</feature>
<sequence>MKLVIAAVLTFVAVLLSLNFLPRNEAPHQEVANKVELLRQSTSEAGPATQIAGRSDSSPVPPPPPTKKADNKEADKSGLRWETLRGLDYKTGKADKTVKKFLKTTVRIPGFVVPLDLYAKEAKEFLLVPTYGACIHTPPPPANQMILVKMKQGLAPRREAGPVWVTGQLELFKTETQWGKAGYRIRADMTEPYKGGY</sequence>
<dbReference type="STRING" id="1513793.SAMN06296036_10558"/>
<feature type="compositionally biased region" description="Basic and acidic residues" evidence="1">
    <location>
        <begin position="67"/>
        <end position="77"/>
    </location>
</feature>
<proteinExistence type="predicted"/>
<protein>
    <recommendedName>
        <fullName evidence="4">DUF3299 domain-containing protein</fullName>
    </recommendedName>
</protein>
<accession>A0A1Y6BP60</accession>
<gene>
    <name evidence="2" type="ORF">SAMN06296036_10558</name>
</gene>
<organism evidence="2 3">
    <name type="scientific">Pseudobacteriovorax antillogorgiicola</name>
    <dbReference type="NCBI Taxonomy" id="1513793"/>
    <lineage>
        <taxon>Bacteria</taxon>
        <taxon>Pseudomonadati</taxon>
        <taxon>Bdellovibrionota</taxon>
        <taxon>Oligoflexia</taxon>
        <taxon>Oligoflexales</taxon>
        <taxon>Pseudobacteriovoracaceae</taxon>
        <taxon>Pseudobacteriovorax</taxon>
    </lineage>
</organism>
<reference evidence="3" key="1">
    <citation type="submission" date="2017-04" db="EMBL/GenBank/DDBJ databases">
        <authorList>
            <person name="Varghese N."/>
            <person name="Submissions S."/>
        </authorList>
    </citation>
    <scope>NUCLEOTIDE SEQUENCE [LARGE SCALE GENOMIC DNA]</scope>
    <source>
        <strain evidence="3">RKEM611</strain>
    </source>
</reference>
<evidence type="ECO:0000256" key="1">
    <source>
        <dbReference type="SAM" id="MobiDB-lite"/>
    </source>
</evidence>
<evidence type="ECO:0000313" key="3">
    <source>
        <dbReference type="Proteomes" id="UP000192907"/>
    </source>
</evidence>
<dbReference type="Gene3D" id="2.40.50.870">
    <property type="entry name" value="Protein of unknown function (DUF3299)"/>
    <property type="match status" value="1"/>
</dbReference>